<dbReference type="Proteomes" id="UP001195483">
    <property type="component" value="Unassembled WGS sequence"/>
</dbReference>
<comment type="caution">
    <text evidence="20">The sequence shown here is derived from an EMBL/GenBank/DDBJ whole genome shotgun (WGS) entry which is preliminary data.</text>
</comment>
<dbReference type="InterPro" id="IPR008254">
    <property type="entry name" value="Flavodoxin/NO_synth"/>
</dbReference>
<dbReference type="InterPro" id="IPR001709">
    <property type="entry name" value="Flavoprot_Pyr_Nucl_cyt_Rdtase"/>
</dbReference>
<dbReference type="SUPFAM" id="SSF52218">
    <property type="entry name" value="Flavoproteins"/>
    <property type="match status" value="1"/>
</dbReference>
<dbReference type="GO" id="GO:0070330">
    <property type="term" value="F:aromatase activity"/>
    <property type="evidence" value="ECO:0007669"/>
    <property type="project" value="InterPro"/>
</dbReference>
<dbReference type="GO" id="GO:0010181">
    <property type="term" value="F:FMN binding"/>
    <property type="evidence" value="ECO:0007669"/>
    <property type="project" value="InterPro"/>
</dbReference>
<keyword evidence="21" id="KW-1185">Reference proteome</keyword>
<comment type="catalytic activity">
    <reaction evidence="16">
        <text>2 oxidized [cytochrome P450] + NADPH = 2 reduced [cytochrome P450] + NADP(+) + H(+)</text>
        <dbReference type="Rhea" id="RHEA:24040"/>
        <dbReference type="Rhea" id="RHEA-COMP:14627"/>
        <dbReference type="Rhea" id="RHEA-COMP:14628"/>
        <dbReference type="ChEBI" id="CHEBI:15378"/>
        <dbReference type="ChEBI" id="CHEBI:55376"/>
        <dbReference type="ChEBI" id="CHEBI:57783"/>
        <dbReference type="ChEBI" id="CHEBI:58349"/>
        <dbReference type="ChEBI" id="CHEBI:60344"/>
        <dbReference type="EC" id="1.6.2.4"/>
    </reaction>
</comment>
<comment type="cofactor">
    <cofactor evidence="2">
        <name>FAD</name>
        <dbReference type="ChEBI" id="CHEBI:57692"/>
    </cofactor>
</comment>
<dbReference type="PRINTS" id="PR00371">
    <property type="entry name" value="FPNCR"/>
</dbReference>
<accession>A0AAE0W871</accession>
<dbReference type="AlphaFoldDB" id="A0AAE0W871"/>
<dbReference type="SUPFAM" id="SSF48264">
    <property type="entry name" value="Cytochrome P450"/>
    <property type="match status" value="1"/>
</dbReference>
<dbReference type="Gene3D" id="3.40.50.80">
    <property type="entry name" value="Nucleotide-binding domain of ferredoxin-NADP reductase (FNR) module"/>
    <property type="match status" value="1"/>
</dbReference>
<dbReference type="GO" id="GO:0005829">
    <property type="term" value="C:cytosol"/>
    <property type="evidence" value="ECO:0007669"/>
    <property type="project" value="TreeGrafter"/>
</dbReference>
<reference evidence="20" key="1">
    <citation type="journal article" date="2021" name="Genome Biol. Evol.">
        <title>A High-Quality Reference Genome for a Parasitic Bivalve with Doubly Uniparental Inheritance (Bivalvia: Unionida).</title>
        <authorList>
            <person name="Smith C.H."/>
        </authorList>
    </citation>
    <scope>NUCLEOTIDE SEQUENCE</scope>
    <source>
        <strain evidence="20">CHS0354</strain>
    </source>
</reference>
<name>A0AAE0W871_9BIVA</name>
<dbReference type="Pfam" id="PF00175">
    <property type="entry name" value="NAD_binding_1"/>
    <property type="match status" value="1"/>
</dbReference>
<dbReference type="InterPro" id="IPR001094">
    <property type="entry name" value="Flavdoxin-like"/>
</dbReference>
<evidence type="ECO:0000256" key="2">
    <source>
        <dbReference type="ARBA" id="ARBA00001974"/>
    </source>
</evidence>
<dbReference type="GO" id="GO:0005506">
    <property type="term" value="F:iron ion binding"/>
    <property type="evidence" value="ECO:0007669"/>
    <property type="project" value="InterPro"/>
</dbReference>
<dbReference type="Gene3D" id="1.10.630.10">
    <property type="entry name" value="Cytochrome P450"/>
    <property type="match status" value="1"/>
</dbReference>
<dbReference type="InterPro" id="IPR017938">
    <property type="entry name" value="Riboflavin_synthase-like_b-brl"/>
</dbReference>
<keyword evidence="6 17" id="KW-0349">Heme</keyword>
<evidence type="ECO:0000256" key="8">
    <source>
        <dbReference type="ARBA" id="ARBA00022643"/>
    </source>
</evidence>
<keyword evidence="8" id="KW-0288">FMN</keyword>
<dbReference type="Gene3D" id="1.20.990.10">
    <property type="entry name" value="NADPH-cytochrome p450 Reductase, Chain A, domain 3"/>
    <property type="match status" value="1"/>
</dbReference>
<keyword evidence="5" id="KW-0813">Transport</keyword>
<dbReference type="GO" id="GO:0050660">
    <property type="term" value="F:flavin adenine dinucleotide binding"/>
    <property type="evidence" value="ECO:0007669"/>
    <property type="project" value="TreeGrafter"/>
</dbReference>
<reference evidence="20" key="3">
    <citation type="submission" date="2023-05" db="EMBL/GenBank/DDBJ databases">
        <authorList>
            <person name="Smith C.H."/>
        </authorList>
    </citation>
    <scope>NUCLEOTIDE SEQUENCE</scope>
    <source>
        <strain evidence="20">CHS0354</strain>
        <tissue evidence="20">Mantle</tissue>
    </source>
</reference>
<dbReference type="InterPro" id="IPR003097">
    <property type="entry name" value="CysJ-like_FAD-binding"/>
</dbReference>
<dbReference type="Pfam" id="PF00258">
    <property type="entry name" value="Flavodoxin_1"/>
    <property type="match status" value="1"/>
</dbReference>
<comment type="cofactor">
    <cofactor evidence="1">
        <name>FMN</name>
        <dbReference type="ChEBI" id="CHEBI:58210"/>
    </cofactor>
</comment>
<dbReference type="GO" id="GO:0020037">
    <property type="term" value="F:heme binding"/>
    <property type="evidence" value="ECO:0007669"/>
    <property type="project" value="InterPro"/>
</dbReference>
<evidence type="ECO:0000256" key="15">
    <source>
        <dbReference type="ARBA" id="ARBA00023797"/>
    </source>
</evidence>
<dbReference type="Pfam" id="PF00067">
    <property type="entry name" value="p450"/>
    <property type="match status" value="1"/>
</dbReference>
<dbReference type="EMBL" id="JAEAOA010000085">
    <property type="protein sequence ID" value="KAK3605071.1"/>
    <property type="molecule type" value="Genomic_DNA"/>
</dbReference>
<evidence type="ECO:0000313" key="20">
    <source>
        <dbReference type="EMBL" id="KAK3605071.1"/>
    </source>
</evidence>
<feature type="domain" description="Flavodoxin-like" evidence="18">
    <location>
        <begin position="495"/>
        <end position="636"/>
    </location>
</feature>
<keyword evidence="11" id="KW-0521">NADP</keyword>
<comment type="similarity">
    <text evidence="3">In the N-terminal section; belongs to the cytochrome P450 family.</text>
</comment>
<organism evidence="20 21">
    <name type="scientific">Potamilus streckersoni</name>
    <dbReference type="NCBI Taxonomy" id="2493646"/>
    <lineage>
        <taxon>Eukaryota</taxon>
        <taxon>Metazoa</taxon>
        <taxon>Spiralia</taxon>
        <taxon>Lophotrochozoa</taxon>
        <taxon>Mollusca</taxon>
        <taxon>Bivalvia</taxon>
        <taxon>Autobranchia</taxon>
        <taxon>Heteroconchia</taxon>
        <taxon>Palaeoheterodonta</taxon>
        <taxon>Unionida</taxon>
        <taxon>Unionoidea</taxon>
        <taxon>Unionidae</taxon>
        <taxon>Ambleminae</taxon>
        <taxon>Lampsilini</taxon>
        <taxon>Potamilus</taxon>
    </lineage>
</organism>
<dbReference type="PANTHER" id="PTHR19384:SF17">
    <property type="entry name" value="NADPH--CYTOCHROME P450 REDUCTASE"/>
    <property type="match status" value="1"/>
</dbReference>
<comment type="cofactor">
    <cofactor evidence="17">
        <name>heme</name>
        <dbReference type="ChEBI" id="CHEBI:30413"/>
    </cofactor>
</comment>
<dbReference type="InterPro" id="IPR017972">
    <property type="entry name" value="Cyt_P450_CS"/>
</dbReference>
<evidence type="ECO:0000256" key="13">
    <source>
        <dbReference type="ARBA" id="ARBA00023004"/>
    </source>
</evidence>
<dbReference type="Gene3D" id="3.40.50.360">
    <property type="match status" value="1"/>
</dbReference>
<evidence type="ECO:0000256" key="9">
    <source>
        <dbReference type="ARBA" id="ARBA00022723"/>
    </source>
</evidence>
<feature type="domain" description="FAD-binding FR-type" evidence="19">
    <location>
        <begin position="663"/>
        <end position="886"/>
    </location>
</feature>
<feature type="binding site" description="axial binding residue" evidence="17">
    <location>
        <position position="409"/>
    </location>
    <ligand>
        <name>heme</name>
        <dbReference type="ChEBI" id="CHEBI:30413"/>
    </ligand>
    <ligandPart>
        <name>Fe</name>
        <dbReference type="ChEBI" id="CHEBI:18248"/>
    </ligandPart>
</feature>
<gene>
    <name evidence="20" type="ORF">CHS0354_000737</name>
</gene>
<evidence type="ECO:0000256" key="10">
    <source>
        <dbReference type="ARBA" id="ARBA00022827"/>
    </source>
</evidence>
<sequence length="1033" mass="118313">MLKKIPYPRLYPILKHLPHIDIKRPVGSTVDVAKNYYPIMQLIYPNGETMVVISSAKLATEVLDETRFTKSNNKALAMMRKYVLGDGLFTALTKEANWEKAHRILMPSFGKDAMKNFHPKMLEAASHLLAKWHNLPNEHYFNLTDDMTRLTFDTIGLCGYDFNFNSFSSNKPHPFINSLLFSLTEIMHSFFLPENIQKLRFIKQKRLTAEISKMNSLVDDIIKERRVHAKKYNDVDDLLNLMIHAKDPVTNETLDDLNIRYQILTFLIAGHETTSGLLSFAFYLLITNPDTLNIAYHEVDDILGIDTDRLPKFEELSKLKYIGRVLSESLRLYPPAPGFTVQAIQDTVIGSEYEIKVGTEILVLLPALHRDPAEWDNPEQFNPDNFLPEKEVTRNPYAYKPFGNGHRSCIGRAFALQEATLAMALILQRYKLSLKKDYQFSIQETLSIKPKNLEIKLTKRKQSDKYISDHKKFASNENYISKVNDDKVVGESRKVTIFYGSNIGTAKNLALRLSKEGRSQGFETNVQTLDEAINTFPTAGTVFITTSTYNGYPPDNAVKFKEWLNSLDVNNKPFKNIAFSVFGCGNSQWRHTFQTFPTFIYNRLIELGAHCFYEKGAGDANEDFESTFEAWYQHFWQSIPKINETDATVAQATSHSQFTMPKRMLAPLTVLSNQELQSDSSRSTRHIQIQLPHNVSYRAGDYLAVYPKNHPLEIQRLVSRCAININETIIVEEEGKIKSIPIQEFLEIGIEFRETATRRQLRYLAETTNCPPEKQELLKLATTDYSKKVQETGITYLDLLCKFVSCSVNVMDVLEQFTPLKPRYYSISSSEMHIVNQCSITVGVVHKQLSSGMDFWGLCSNFLANVKPGEVLQAEVRLSGHNFYLPSKPETPIIMIATGTGIAPFRGFLQERAARIKRGEKLGKAVLFFGCRHPEQDHIYKNEFANFTDICTIEMAYSRWGEEKGYVQDTILREKATIWDMLKNDASVYICGSTFMANACMDNIEEICKSHREEHFFDDLIKNKKILTDIWTK</sequence>
<protein>
    <recommendedName>
        <fullName evidence="15">NADPH--hemoprotein reductase</fullName>
        <ecNumber evidence="15">1.6.2.4</ecNumber>
    </recommendedName>
</protein>
<dbReference type="PROSITE" id="PS00086">
    <property type="entry name" value="CYTOCHROME_P450"/>
    <property type="match status" value="1"/>
</dbReference>
<keyword evidence="12" id="KW-0560">Oxidoreductase</keyword>
<evidence type="ECO:0000256" key="1">
    <source>
        <dbReference type="ARBA" id="ARBA00001917"/>
    </source>
</evidence>
<dbReference type="PANTHER" id="PTHR19384">
    <property type="entry name" value="NITRIC OXIDE SYNTHASE-RELATED"/>
    <property type="match status" value="1"/>
</dbReference>
<evidence type="ECO:0000313" key="21">
    <source>
        <dbReference type="Proteomes" id="UP001195483"/>
    </source>
</evidence>
<evidence type="ECO:0000256" key="16">
    <source>
        <dbReference type="ARBA" id="ARBA00049342"/>
    </source>
</evidence>
<evidence type="ECO:0000256" key="11">
    <source>
        <dbReference type="ARBA" id="ARBA00022857"/>
    </source>
</evidence>
<proteinExistence type="inferred from homology"/>
<evidence type="ECO:0000256" key="5">
    <source>
        <dbReference type="ARBA" id="ARBA00022448"/>
    </source>
</evidence>
<dbReference type="InterPro" id="IPR023206">
    <property type="entry name" value="Bifunctional_P450_P450_red"/>
</dbReference>
<evidence type="ECO:0000256" key="12">
    <source>
        <dbReference type="ARBA" id="ARBA00023002"/>
    </source>
</evidence>
<dbReference type="EC" id="1.6.2.4" evidence="15"/>
<keyword evidence="9 17" id="KW-0479">Metal-binding</keyword>
<dbReference type="PRINTS" id="PR00369">
    <property type="entry name" value="FLAVODOXIN"/>
</dbReference>
<dbReference type="InterPro" id="IPR036396">
    <property type="entry name" value="Cyt_P450_sf"/>
</dbReference>
<dbReference type="SUPFAM" id="SSF52343">
    <property type="entry name" value="Ferredoxin reductase-like, C-terminal NADP-linked domain"/>
    <property type="match status" value="1"/>
</dbReference>
<evidence type="ECO:0000256" key="14">
    <source>
        <dbReference type="ARBA" id="ARBA00023033"/>
    </source>
</evidence>
<dbReference type="PROSITE" id="PS51384">
    <property type="entry name" value="FAD_FR"/>
    <property type="match status" value="1"/>
</dbReference>
<evidence type="ECO:0000256" key="6">
    <source>
        <dbReference type="ARBA" id="ARBA00022617"/>
    </source>
</evidence>
<dbReference type="SUPFAM" id="SSF63380">
    <property type="entry name" value="Riboflavin synthase domain-like"/>
    <property type="match status" value="1"/>
</dbReference>
<keyword evidence="7" id="KW-0285">Flavoprotein</keyword>
<keyword evidence="10" id="KW-0274">FAD</keyword>
<dbReference type="InterPro" id="IPR001433">
    <property type="entry name" value="OxRdtase_FAD/NAD-bd"/>
</dbReference>
<keyword evidence="13 17" id="KW-0408">Iron</keyword>
<evidence type="ECO:0000256" key="17">
    <source>
        <dbReference type="PIRSR" id="PIRSR000209-1"/>
    </source>
</evidence>
<dbReference type="InterPro" id="IPR001128">
    <property type="entry name" value="Cyt_P450"/>
</dbReference>
<dbReference type="PROSITE" id="PS50902">
    <property type="entry name" value="FLAVODOXIN_LIKE"/>
    <property type="match status" value="1"/>
</dbReference>
<dbReference type="FunFam" id="1.10.630.10:FF:000040">
    <property type="entry name" value="Bifunctional cytochrome P450/NADPH--P450 reductase"/>
    <property type="match status" value="1"/>
</dbReference>
<dbReference type="InterPro" id="IPR029039">
    <property type="entry name" value="Flavoprotein-like_sf"/>
</dbReference>
<dbReference type="Gene3D" id="2.40.30.10">
    <property type="entry name" value="Translation factors"/>
    <property type="match status" value="1"/>
</dbReference>
<evidence type="ECO:0000256" key="4">
    <source>
        <dbReference type="ARBA" id="ARBA00010617"/>
    </source>
</evidence>
<dbReference type="InterPro" id="IPR023173">
    <property type="entry name" value="NADPH_Cyt_P450_Rdtase_alpha"/>
</dbReference>
<evidence type="ECO:0000256" key="3">
    <source>
        <dbReference type="ARBA" id="ARBA00010018"/>
    </source>
</evidence>
<dbReference type="Pfam" id="PF00667">
    <property type="entry name" value="FAD_binding_1"/>
    <property type="match status" value="1"/>
</dbReference>
<keyword evidence="14" id="KW-0503">Monooxygenase</keyword>
<dbReference type="InterPro" id="IPR017927">
    <property type="entry name" value="FAD-bd_FR_type"/>
</dbReference>
<dbReference type="GO" id="GO:0003958">
    <property type="term" value="F:NADPH-hemoprotein reductase activity"/>
    <property type="evidence" value="ECO:0007669"/>
    <property type="project" value="UniProtKB-EC"/>
</dbReference>
<evidence type="ECO:0000259" key="18">
    <source>
        <dbReference type="PROSITE" id="PS50902"/>
    </source>
</evidence>
<dbReference type="PIRSF" id="PIRSF000209">
    <property type="entry name" value="Bifunctional_P450_P450R"/>
    <property type="match status" value="1"/>
</dbReference>
<evidence type="ECO:0000259" key="19">
    <source>
        <dbReference type="PROSITE" id="PS51384"/>
    </source>
</evidence>
<comment type="similarity">
    <text evidence="4">Belongs to the cytochrome P450 family.</text>
</comment>
<dbReference type="InterPro" id="IPR039261">
    <property type="entry name" value="FNR_nucleotide-bd"/>
</dbReference>
<dbReference type="CDD" id="cd11068">
    <property type="entry name" value="CYP120A1"/>
    <property type="match status" value="1"/>
</dbReference>
<evidence type="ECO:0000256" key="7">
    <source>
        <dbReference type="ARBA" id="ARBA00022630"/>
    </source>
</evidence>
<reference evidence="20" key="2">
    <citation type="journal article" date="2021" name="Genome Biol. Evol.">
        <title>Developing a high-quality reference genome for a parasitic bivalve with doubly uniparental inheritance (Bivalvia: Unionida).</title>
        <authorList>
            <person name="Smith C.H."/>
        </authorList>
    </citation>
    <scope>NUCLEOTIDE SEQUENCE</scope>
    <source>
        <strain evidence="20">CHS0354</strain>
        <tissue evidence="20">Mantle</tissue>
    </source>
</reference>